<evidence type="ECO:0000313" key="20">
    <source>
        <dbReference type="Proteomes" id="UP000193922"/>
    </source>
</evidence>
<comment type="pathway">
    <text evidence="2">Lipid metabolism; fatty acid biosynthesis.</text>
</comment>
<keyword evidence="6 17" id="KW-0812">Transmembrane</keyword>
<dbReference type="Gene3D" id="3.10.20.90">
    <property type="entry name" value="Phosphatidylinositol 3-kinase Catalytic Subunit, Chain A, domain 1"/>
    <property type="match status" value="1"/>
</dbReference>
<dbReference type="InterPro" id="IPR039357">
    <property type="entry name" value="SRD5A/TECR"/>
</dbReference>
<dbReference type="STRING" id="61395.A0A1Y1W622"/>
<dbReference type="OrthoDB" id="540503at2759"/>
<keyword evidence="9" id="KW-0521">NADP</keyword>
<evidence type="ECO:0000259" key="18">
    <source>
        <dbReference type="PROSITE" id="PS50053"/>
    </source>
</evidence>
<dbReference type="PANTHER" id="PTHR10556">
    <property type="entry name" value="3-OXO-5-ALPHA-STEROID 4-DEHYDROGENASE"/>
    <property type="match status" value="1"/>
</dbReference>
<dbReference type="AlphaFoldDB" id="A0A1Y1W622"/>
<feature type="domain" description="Ubiquitin-like" evidence="18">
    <location>
        <begin position="1"/>
        <end position="82"/>
    </location>
</feature>
<feature type="transmembrane region" description="Helical" evidence="17">
    <location>
        <begin position="201"/>
        <end position="218"/>
    </location>
</feature>
<evidence type="ECO:0000256" key="15">
    <source>
        <dbReference type="ARBA" id="ARBA00051495"/>
    </source>
</evidence>
<dbReference type="SMART" id="SM00213">
    <property type="entry name" value="UBQ"/>
    <property type="match status" value="1"/>
</dbReference>
<evidence type="ECO:0000256" key="7">
    <source>
        <dbReference type="ARBA" id="ARBA00022824"/>
    </source>
</evidence>
<dbReference type="InterPro" id="IPR029071">
    <property type="entry name" value="Ubiquitin-like_domsf"/>
</dbReference>
<evidence type="ECO:0000256" key="2">
    <source>
        <dbReference type="ARBA" id="ARBA00005194"/>
    </source>
</evidence>
<dbReference type="Pfam" id="PF00240">
    <property type="entry name" value="ubiquitin"/>
    <property type="match status" value="1"/>
</dbReference>
<evidence type="ECO:0000256" key="17">
    <source>
        <dbReference type="SAM" id="Phobius"/>
    </source>
</evidence>
<comment type="subcellular location">
    <subcellularLocation>
        <location evidence="1">Endoplasmic reticulum membrane</location>
        <topology evidence="1">Multi-pass membrane protein</topology>
    </subcellularLocation>
</comment>
<evidence type="ECO:0000256" key="5">
    <source>
        <dbReference type="ARBA" id="ARBA00022516"/>
    </source>
</evidence>
<feature type="transmembrane region" description="Helical" evidence="17">
    <location>
        <begin position="265"/>
        <end position="284"/>
    </location>
</feature>
<evidence type="ECO:0000256" key="10">
    <source>
        <dbReference type="ARBA" id="ARBA00022989"/>
    </source>
</evidence>
<feature type="transmembrane region" description="Helical" evidence="17">
    <location>
        <begin position="239"/>
        <end position="259"/>
    </location>
</feature>
<dbReference type="PROSITE" id="PS50053">
    <property type="entry name" value="UBIQUITIN_2"/>
    <property type="match status" value="1"/>
</dbReference>
<keyword evidence="11" id="KW-0560">Oxidoreductase</keyword>
<comment type="catalytic activity">
    <reaction evidence="15">
        <text>a very-long-chain 2,3-saturated fatty acyl-CoA + NADP(+) = a very-long-chain (2E)-enoyl-CoA + NADPH + H(+)</text>
        <dbReference type="Rhea" id="RHEA:14473"/>
        <dbReference type="ChEBI" id="CHEBI:15378"/>
        <dbReference type="ChEBI" id="CHEBI:57783"/>
        <dbReference type="ChEBI" id="CHEBI:58349"/>
        <dbReference type="ChEBI" id="CHEBI:83724"/>
        <dbReference type="ChEBI" id="CHEBI:83728"/>
        <dbReference type="EC" id="1.3.1.93"/>
    </reaction>
</comment>
<keyword evidence="5" id="KW-0444">Lipid biosynthesis</keyword>
<protein>
    <recommendedName>
        <fullName evidence="4">very-long-chain enoyl-CoA reductase</fullName>
        <ecNumber evidence="4">1.3.1.93</ecNumber>
    </recommendedName>
</protein>
<evidence type="ECO:0000256" key="14">
    <source>
        <dbReference type="ARBA" id="ARBA00023160"/>
    </source>
</evidence>
<evidence type="ECO:0000256" key="13">
    <source>
        <dbReference type="ARBA" id="ARBA00023136"/>
    </source>
</evidence>
<dbReference type="SUPFAM" id="SSF54236">
    <property type="entry name" value="Ubiquitin-like"/>
    <property type="match status" value="1"/>
</dbReference>
<evidence type="ECO:0000256" key="3">
    <source>
        <dbReference type="ARBA" id="ARBA00007742"/>
    </source>
</evidence>
<comment type="caution">
    <text evidence="19">The sequence shown here is derived from an EMBL/GenBank/DDBJ whole genome shotgun (WGS) entry which is preliminary data.</text>
</comment>
<dbReference type="PROSITE" id="PS50244">
    <property type="entry name" value="S5A_REDUCTASE"/>
    <property type="match status" value="1"/>
</dbReference>
<dbReference type="FunFam" id="1.20.120.1630:FF:000010">
    <property type="entry name" value="Steroid alpha reductase family protein"/>
    <property type="match status" value="1"/>
</dbReference>
<keyword evidence="13 17" id="KW-0472">Membrane</keyword>
<evidence type="ECO:0000256" key="4">
    <source>
        <dbReference type="ARBA" id="ARBA00012530"/>
    </source>
</evidence>
<name>A0A1Y1W622_9FUNG</name>
<keyword evidence="20" id="KW-1185">Reference proteome</keyword>
<dbReference type="GO" id="GO:0005789">
    <property type="term" value="C:endoplasmic reticulum membrane"/>
    <property type="evidence" value="ECO:0007669"/>
    <property type="project" value="UniProtKB-SubCell"/>
</dbReference>
<dbReference type="RefSeq" id="XP_040742458.1">
    <property type="nucleotide sequence ID" value="XM_040884715.1"/>
</dbReference>
<comment type="function">
    <text evidence="16">Catalyzes the last of the four reactions of the long-chain fatty acids elongation cycle. This endoplasmic reticulum-bound enzymatic process, allows the addition of 2 carbons to the chain of long- and very long-chain fatty acids/VLCFAs per cycle. This enzyme reduces the trans-2,3-enoyl-CoA fatty acid intermediate to an acyl-CoA that can be further elongated by entering a new cycle of elongation. Thereby, it participates in the production of VLCFAs of different chain lengths that are involved in multiple biological processes as precursors of membrane lipids and lipid mediators.</text>
</comment>
<dbReference type="PANTHER" id="PTHR10556:SF28">
    <property type="entry name" value="VERY-LONG-CHAIN ENOYL-COA REDUCTASE"/>
    <property type="match status" value="1"/>
</dbReference>
<evidence type="ECO:0000256" key="6">
    <source>
        <dbReference type="ARBA" id="ARBA00022692"/>
    </source>
</evidence>
<evidence type="ECO:0000256" key="1">
    <source>
        <dbReference type="ARBA" id="ARBA00004477"/>
    </source>
</evidence>
<dbReference type="GO" id="GO:0042761">
    <property type="term" value="P:very long-chain fatty acid biosynthetic process"/>
    <property type="evidence" value="ECO:0007669"/>
    <property type="project" value="TreeGrafter"/>
</dbReference>
<organism evidence="19 20">
    <name type="scientific">Linderina pennispora</name>
    <dbReference type="NCBI Taxonomy" id="61395"/>
    <lineage>
        <taxon>Eukaryota</taxon>
        <taxon>Fungi</taxon>
        <taxon>Fungi incertae sedis</taxon>
        <taxon>Zoopagomycota</taxon>
        <taxon>Kickxellomycotina</taxon>
        <taxon>Kickxellomycetes</taxon>
        <taxon>Kickxellales</taxon>
        <taxon>Kickxellaceae</taxon>
        <taxon>Linderina</taxon>
    </lineage>
</organism>
<keyword evidence="8" id="KW-0276">Fatty acid metabolism</keyword>
<feature type="transmembrane region" description="Helical" evidence="17">
    <location>
        <begin position="165"/>
        <end position="181"/>
    </location>
</feature>
<evidence type="ECO:0000256" key="11">
    <source>
        <dbReference type="ARBA" id="ARBA00023002"/>
    </source>
</evidence>
<dbReference type="GeneID" id="63801363"/>
<proteinExistence type="inferred from homology"/>
<dbReference type="EC" id="1.3.1.93" evidence="4"/>
<evidence type="ECO:0000256" key="16">
    <source>
        <dbReference type="ARBA" id="ARBA00058640"/>
    </source>
</evidence>
<keyword evidence="12" id="KW-0443">Lipid metabolism</keyword>
<reference evidence="19 20" key="1">
    <citation type="submission" date="2016-07" db="EMBL/GenBank/DDBJ databases">
        <title>Pervasive Adenine N6-methylation of Active Genes in Fungi.</title>
        <authorList>
            <consortium name="DOE Joint Genome Institute"/>
            <person name="Mondo S.J."/>
            <person name="Dannebaum R.O."/>
            <person name="Kuo R.C."/>
            <person name="Labutti K."/>
            <person name="Haridas S."/>
            <person name="Kuo A."/>
            <person name="Salamov A."/>
            <person name="Ahrendt S.R."/>
            <person name="Lipzen A."/>
            <person name="Sullivan W."/>
            <person name="Andreopoulos W.B."/>
            <person name="Clum A."/>
            <person name="Lindquist E."/>
            <person name="Daum C."/>
            <person name="Ramamoorthy G.K."/>
            <person name="Gryganskyi A."/>
            <person name="Culley D."/>
            <person name="Magnuson J.K."/>
            <person name="James T.Y."/>
            <person name="O'Malley M.A."/>
            <person name="Stajich J.E."/>
            <person name="Spatafora J.W."/>
            <person name="Visel A."/>
            <person name="Grigoriev I.V."/>
        </authorList>
    </citation>
    <scope>NUCLEOTIDE SEQUENCE [LARGE SCALE GENOMIC DNA]</scope>
    <source>
        <strain evidence="19 20">ATCC 12442</strain>
    </source>
</reference>
<evidence type="ECO:0000256" key="9">
    <source>
        <dbReference type="ARBA" id="ARBA00022857"/>
    </source>
</evidence>
<gene>
    <name evidence="19" type="ORF">DL89DRAFT_224799</name>
</gene>
<evidence type="ECO:0000256" key="8">
    <source>
        <dbReference type="ARBA" id="ARBA00022832"/>
    </source>
</evidence>
<dbReference type="Gene3D" id="1.20.120.1630">
    <property type="match status" value="1"/>
</dbReference>
<keyword evidence="10 17" id="KW-1133">Transmembrane helix</keyword>
<dbReference type="Proteomes" id="UP000193922">
    <property type="component" value="Unassembled WGS sequence"/>
</dbReference>
<evidence type="ECO:0000313" key="19">
    <source>
        <dbReference type="EMBL" id="ORX68676.1"/>
    </source>
</evidence>
<dbReference type="InterPro" id="IPR001104">
    <property type="entry name" value="3-oxo-5_a-steroid_4-DH_C"/>
</dbReference>
<accession>A0A1Y1W622</accession>
<dbReference type="InterPro" id="IPR000626">
    <property type="entry name" value="Ubiquitin-like_dom"/>
</dbReference>
<keyword evidence="7" id="KW-0256">Endoplasmic reticulum</keyword>
<sequence>MKLVIAKRAGGSASSSTSSRYPLTIEVGDNATVDDVKKAVHKQVKSMYPDRQRLTVGDKKTVLANGDSLAKYELKDNDTIHIKDLGPQVGWTTVFLVEYFGPLLFHFLVYNMQTLVYGKTFEYSDIQRRAYYMAMGHFLKRELETIFVHRFSNGTMPIINIFKNSFHYHILSGVNLAYWVYSPSLGKGTELGTKLSNPTLLAIWTAIFVFAELSNLSTHITLRNLRPAGTRTRRIPYGYGFDLVSCPNYLFESLAWTAFACMTRSIAAFLFLAVSTGQMYVWAVKKHKAYRREFPDYPKSRKAMFPFVA</sequence>
<dbReference type="Pfam" id="PF02544">
    <property type="entry name" value="Steroid_dh"/>
    <property type="match status" value="1"/>
</dbReference>
<comment type="similarity">
    <text evidence="3">Belongs to the steroid 5-alpha reductase family.</text>
</comment>
<dbReference type="EMBL" id="MCFD01000009">
    <property type="protein sequence ID" value="ORX68676.1"/>
    <property type="molecule type" value="Genomic_DNA"/>
</dbReference>
<keyword evidence="14" id="KW-0275">Fatty acid biosynthesis</keyword>
<dbReference type="CDD" id="cd01801">
    <property type="entry name" value="Ubl_TECR_like"/>
    <property type="match status" value="1"/>
</dbReference>
<evidence type="ECO:0000256" key="12">
    <source>
        <dbReference type="ARBA" id="ARBA00023098"/>
    </source>
</evidence>
<dbReference type="GO" id="GO:0102758">
    <property type="term" value="F:very-long-chain enoyl-CoA reductase activity"/>
    <property type="evidence" value="ECO:0007669"/>
    <property type="project" value="UniProtKB-EC"/>
</dbReference>